<protein>
    <submittedName>
        <fullName evidence="1">Uncharacterized protein</fullName>
    </submittedName>
</protein>
<gene>
    <name evidence="1" type="ORF">SAMN05444003_2110</name>
</gene>
<proteinExistence type="predicted"/>
<sequence length="85" mass="9106">SVSSPLLGGCDVPETLSYQITLNCPISADVRQIAKCVTECVTIKDTSQQIDLSLSITENDGAQYAEFGVSASCHPQETDQVTDIR</sequence>
<evidence type="ECO:0000313" key="2">
    <source>
        <dbReference type="Proteomes" id="UP000184074"/>
    </source>
</evidence>
<dbReference type="STRING" id="1508389.SAMN05444003_2110"/>
<dbReference type="Proteomes" id="UP000184074">
    <property type="component" value="Unassembled WGS sequence"/>
</dbReference>
<name>A0A1M5Q8V0_9RHOB</name>
<dbReference type="AlphaFoldDB" id="A0A1M5Q8V0"/>
<evidence type="ECO:0000313" key="1">
    <source>
        <dbReference type="EMBL" id="SHH10296.1"/>
    </source>
</evidence>
<organism evidence="1 2">
    <name type="scientific">Cognatiyoonia sediminum</name>
    <dbReference type="NCBI Taxonomy" id="1508389"/>
    <lineage>
        <taxon>Bacteria</taxon>
        <taxon>Pseudomonadati</taxon>
        <taxon>Pseudomonadota</taxon>
        <taxon>Alphaproteobacteria</taxon>
        <taxon>Rhodobacterales</taxon>
        <taxon>Paracoccaceae</taxon>
        <taxon>Cognatiyoonia</taxon>
    </lineage>
</organism>
<feature type="non-terminal residue" evidence="1">
    <location>
        <position position="1"/>
    </location>
</feature>
<reference evidence="1 2" key="1">
    <citation type="submission" date="2016-11" db="EMBL/GenBank/DDBJ databases">
        <authorList>
            <person name="Jaros S."/>
            <person name="Januszkiewicz K."/>
            <person name="Wedrychowicz H."/>
        </authorList>
    </citation>
    <scope>NUCLEOTIDE SEQUENCE [LARGE SCALE GENOMIC DNA]</scope>
    <source>
        <strain evidence="1 2">DSM 28715</strain>
    </source>
</reference>
<keyword evidence="2" id="KW-1185">Reference proteome</keyword>
<dbReference type="EMBL" id="FQXB01000002">
    <property type="protein sequence ID" value="SHH10296.1"/>
    <property type="molecule type" value="Genomic_DNA"/>
</dbReference>
<accession>A0A1M5Q8V0</accession>
<dbReference type="RefSeq" id="WP_207548142.1">
    <property type="nucleotide sequence ID" value="NZ_FQXB01000002.1"/>
</dbReference>